<feature type="transmembrane region" description="Helical" evidence="7">
    <location>
        <begin position="462"/>
        <end position="483"/>
    </location>
</feature>
<gene>
    <name evidence="8" type="ORF">GD597_03065</name>
</gene>
<dbReference type="InterPro" id="IPR036259">
    <property type="entry name" value="MFS_trans_sf"/>
</dbReference>
<evidence type="ECO:0000256" key="6">
    <source>
        <dbReference type="ARBA" id="ARBA00023136"/>
    </source>
</evidence>
<dbReference type="CDD" id="cd13127">
    <property type="entry name" value="MATE_tuaB_like"/>
    <property type="match status" value="1"/>
</dbReference>
<keyword evidence="9" id="KW-1185">Reference proteome</keyword>
<feature type="transmembrane region" description="Helical" evidence="7">
    <location>
        <begin position="190"/>
        <end position="211"/>
    </location>
</feature>
<evidence type="ECO:0000256" key="4">
    <source>
        <dbReference type="ARBA" id="ARBA00022692"/>
    </source>
</evidence>
<keyword evidence="5 7" id="KW-1133">Transmembrane helix</keyword>
<dbReference type="EMBL" id="WHPF01000002">
    <property type="protein sequence ID" value="NNV54425.1"/>
    <property type="molecule type" value="Genomic_DNA"/>
</dbReference>
<feature type="transmembrane region" description="Helical" evidence="7">
    <location>
        <begin position="402"/>
        <end position="421"/>
    </location>
</feature>
<evidence type="ECO:0000256" key="3">
    <source>
        <dbReference type="ARBA" id="ARBA00022475"/>
    </source>
</evidence>
<keyword evidence="6 7" id="KW-0472">Membrane</keyword>
<organism evidence="8 9">
    <name type="scientific">Limnovirga soli</name>
    <dbReference type="NCBI Taxonomy" id="2656915"/>
    <lineage>
        <taxon>Bacteria</taxon>
        <taxon>Pseudomonadati</taxon>
        <taxon>Bacteroidota</taxon>
        <taxon>Chitinophagia</taxon>
        <taxon>Chitinophagales</taxon>
        <taxon>Chitinophagaceae</taxon>
        <taxon>Limnovirga</taxon>
    </lineage>
</organism>
<evidence type="ECO:0000256" key="5">
    <source>
        <dbReference type="ARBA" id="ARBA00022989"/>
    </source>
</evidence>
<reference evidence="8" key="1">
    <citation type="submission" date="2019-10" db="EMBL/GenBank/DDBJ databases">
        <title>Draft genome sequence of Panacibacter sp. KCS-6.</title>
        <authorList>
            <person name="Yim K.J."/>
        </authorList>
    </citation>
    <scope>NUCLEOTIDE SEQUENCE</scope>
    <source>
        <strain evidence="8">KCS-6</strain>
    </source>
</reference>
<dbReference type="AlphaFoldDB" id="A0A8J8JST3"/>
<feature type="transmembrane region" description="Helical" evidence="7">
    <location>
        <begin position="132"/>
        <end position="150"/>
    </location>
</feature>
<dbReference type="PANTHER" id="PTHR30250">
    <property type="entry name" value="PST FAMILY PREDICTED COLANIC ACID TRANSPORTER"/>
    <property type="match status" value="1"/>
</dbReference>
<feature type="transmembrane region" description="Helical" evidence="7">
    <location>
        <begin position="36"/>
        <end position="58"/>
    </location>
</feature>
<name>A0A8J8JST3_9BACT</name>
<evidence type="ECO:0000256" key="7">
    <source>
        <dbReference type="SAM" id="Phobius"/>
    </source>
</evidence>
<dbReference type="RefSeq" id="WP_171606348.1">
    <property type="nucleotide sequence ID" value="NZ_WHPF01000002.1"/>
</dbReference>
<dbReference type="Pfam" id="PF13440">
    <property type="entry name" value="Polysacc_synt_3"/>
    <property type="match status" value="1"/>
</dbReference>
<evidence type="ECO:0000313" key="8">
    <source>
        <dbReference type="EMBL" id="NNV54425.1"/>
    </source>
</evidence>
<keyword evidence="4 7" id="KW-0812">Transmembrane</keyword>
<dbReference type="InterPro" id="IPR050833">
    <property type="entry name" value="Poly_Biosynth_Transport"/>
</dbReference>
<feature type="transmembrane region" description="Helical" evidence="7">
    <location>
        <begin position="433"/>
        <end position="456"/>
    </location>
</feature>
<dbReference type="Proteomes" id="UP000598971">
    <property type="component" value="Unassembled WGS sequence"/>
</dbReference>
<feature type="transmembrane region" description="Helical" evidence="7">
    <location>
        <begin position="64"/>
        <end position="88"/>
    </location>
</feature>
<feature type="transmembrane region" description="Helical" evidence="7">
    <location>
        <begin position="162"/>
        <end position="184"/>
    </location>
</feature>
<comment type="caution">
    <text evidence="8">The sequence shown here is derived from an EMBL/GenBank/DDBJ whole genome shotgun (WGS) entry which is preliminary data.</text>
</comment>
<evidence type="ECO:0000313" key="9">
    <source>
        <dbReference type="Proteomes" id="UP000598971"/>
    </source>
</evidence>
<accession>A0A8J8JST3</accession>
<protein>
    <submittedName>
        <fullName evidence="8">Oligosaccharide flippase family protein</fullName>
    </submittedName>
</protein>
<proteinExistence type="inferred from homology"/>
<comment type="similarity">
    <text evidence="2">Belongs to the polysaccharide synthase family.</text>
</comment>
<keyword evidence="3" id="KW-1003">Cell membrane</keyword>
<evidence type="ECO:0000256" key="1">
    <source>
        <dbReference type="ARBA" id="ARBA00004651"/>
    </source>
</evidence>
<evidence type="ECO:0000256" key="2">
    <source>
        <dbReference type="ARBA" id="ARBA00007430"/>
    </source>
</evidence>
<comment type="subcellular location">
    <subcellularLocation>
        <location evidence="1">Cell membrane</location>
        <topology evidence="1">Multi-pass membrane protein</topology>
    </subcellularLocation>
</comment>
<feature type="transmembrane region" description="Helical" evidence="7">
    <location>
        <begin position="100"/>
        <end position="126"/>
    </location>
</feature>
<feature type="transmembrane region" description="Helical" evidence="7">
    <location>
        <begin position="375"/>
        <end position="396"/>
    </location>
</feature>
<feature type="transmembrane region" description="Helical" evidence="7">
    <location>
        <begin position="308"/>
        <end position="332"/>
    </location>
</feature>
<sequence length="506" mass="56509">MIQSPTISVIHDKWFNRNHGETDLRKKSISGGINTVGAQIVSFVLNIGSTVLLARLLLPEDYGIVAMVTSFTGFVLIFKDLGLAQAIIQKEHINQKEVSMVFWLNFSISIVLGLIVLGLGPLLVSFYKEPRLLSITFVYAAIALFGGASTQHSALLNRQMKFKELATITVIASFISIVMGLLLAYLNFGYWAIVSINLISAFVQAILLWVYCDWRPSFIKMDKGIKEYVNFGAGVTGFNMMNYFSRNLDNILIGKYIGAQALGLYNKAYQLLMLPISQLRDPLNAVGTPAMSSLFNQPEKYRKYYREYLFLLSFFSLPVVVFLFVCSQPIILVLLGPNWTSASSIFQLLAITALIQPIASTRGMILISSGQSKRYFMWGLWNTVSTVIAFFVGVQWGISGIAIAYAISNYSILVPSLFYCFKNTPIQVSDFFTTSVPSFSFAVVGGVAAYFSSVYLKDYNPLIQIIIPFFLFAVLYLAGWMLFPSTRKQLKSVVDLAKTILNKKKK</sequence>
<dbReference type="SUPFAM" id="SSF103473">
    <property type="entry name" value="MFS general substrate transporter"/>
    <property type="match status" value="1"/>
</dbReference>
<dbReference type="GO" id="GO:0005886">
    <property type="term" value="C:plasma membrane"/>
    <property type="evidence" value="ECO:0007669"/>
    <property type="project" value="UniProtKB-SubCell"/>
</dbReference>
<dbReference type="PANTHER" id="PTHR30250:SF10">
    <property type="entry name" value="LIPOPOLYSACCHARIDE BIOSYNTHESIS PROTEIN WZXC"/>
    <property type="match status" value="1"/>
</dbReference>